<proteinExistence type="predicted"/>
<feature type="domain" description="Nitroreductase" evidence="4">
    <location>
        <begin position="38"/>
        <end position="205"/>
    </location>
</feature>
<name>A0A6G8S563_9GAMM</name>
<keyword evidence="6" id="KW-1185">Reference proteome</keyword>
<dbReference type="KEGG" id="alj:G8D99_08835"/>
<protein>
    <submittedName>
        <fullName evidence="5">Nitroreductase family protein</fullName>
    </submittedName>
</protein>
<organism evidence="5 6">
    <name type="scientific">Acinetobacter lanii</name>
    <dbReference type="NCBI Taxonomy" id="2715163"/>
    <lineage>
        <taxon>Bacteria</taxon>
        <taxon>Pseudomonadati</taxon>
        <taxon>Pseudomonadota</taxon>
        <taxon>Gammaproteobacteria</taxon>
        <taxon>Moraxellales</taxon>
        <taxon>Moraxellaceae</taxon>
        <taxon>Acinetobacter</taxon>
    </lineage>
</organism>
<reference evidence="5 6" key="1">
    <citation type="submission" date="2020-03" db="EMBL/GenBank/DDBJ databases">
        <authorList>
            <person name="Zhu W."/>
        </authorList>
    </citation>
    <scope>NUCLEOTIDE SEQUENCE [LARGE SCALE GENOMIC DNA]</scope>
    <source>
        <strain evidence="5 6">185</strain>
    </source>
</reference>
<accession>A0A6G8S563</accession>
<evidence type="ECO:0000256" key="1">
    <source>
        <dbReference type="ARBA" id="ARBA00004496"/>
    </source>
</evidence>
<dbReference type="PANTHER" id="PTHR43035:SF1">
    <property type="entry name" value="FATTY ACID REPRESSION MUTANT PROTEIN 2-RELATED"/>
    <property type="match status" value="1"/>
</dbReference>
<dbReference type="SUPFAM" id="SSF55469">
    <property type="entry name" value="FMN-dependent nitroreductase-like"/>
    <property type="match status" value="1"/>
</dbReference>
<dbReference type="InterPro" id="IPR029479">
    <property type="entry name" value="Nitroreductase"/>
</dbReference>
<dbReference type="RefSeq" id="WP_166324654.1">
    <property type="nucleotide sequence ID" value="NZ_CP049916.1"/>
</dbReference>
<evidence type="ECO:0000313" key="5">
    <source>
        <dbReference type="EMBL" id="QIO09113.1"/>
    </source>
</evidence>
<evidence type="ECO:0000313" key="6">
    <source>
        <dbReference type="Proteomes" id="UP000501939"/>
    </source>
</evidence>
<dbReference type="GO" id="GO:0016491">
    <property type="term" value="F:oxidoreductase activity"/>
    <property type="evidence" value="ECO:0007669"/>
    <property type="project" value="UniProtKB-KW"/>
</dbReference>
<evidence type="ECO:0000259" key="4">
    <source>
        <dbReference type="Pfam" id="PF00881"/>
    </source>
</evidence>
<evidence type="ECO:0000256" key="3">
    <source>
        <dbReference type="ARBA" id="ARBA00023002"/>
    </source>
</evidence>
<evidence type="ECO:0000256" key="2">
    <source>
        <dbReference type="ARBA" id="ARBA00022490"/>
    </source>
</evidence>
<dbReference type="FunFam" id="3.40.109.10:FF:000001">
    <property type="entry name" value="Nitroreductase family"/>
    <property type="match status" value="1"/>
</dbReference>
<comment type="subcellular location">
    <subcellularLocation>
        <location evidence="1">Cytoplasm</location>
    </subcellularLocation>
</comment>
<keyword evidence="2" id="KW-0963">Cytoplasm</keyword>
<sequence length="229" mass="25961">MALLSRLGQVLKTDLSRDSRQKNRSNEEADKDLLHYMKQRRTIKSLGKKVLYSSDSLSDLIKEAVHCCPSALNSQSVRVIILTDKAHFKFWDMVKSVQAKNLPEHIVESAHMKIDQCMKAYGTVLFFEDLEVVRQLQKLKPLQAAEFTVWSEQTSGMAQFAVWTALSSAGLGAALHHYNPAIDLETTAMFDLPASWHMKAQLVFGSIQKSAAEKFVEDDETLFRVYHDI</sequence>
<dbReference type="PANTHER" id="PTHR43035">
    <property type="entry name" value="FATTY ACID REPRESSION MUTANT PROTEIN 2-RELATED"/>
    <property type="match status" value="1"/>
</dbReference>
<dbReference type="Proteomes" id="UP000501939">
    <property type="component" value="Chromosome"/>
</dbReference>
<dbReference type="InterPro" id="IPR000415">
    <property type="entry name" value="Nitroreductase-like"/>
</dbReference>
<dbReference type="AlphaFoldDB" id="A0A6G8S563"/>
<dbReference type="GO" id="GO:0005737">
    <property type="term" value="C:cytoplasm"/>
    <property type="evidence" value="ECO:0007669"/>
    <property type="project" value="UniProtKB-SubCell"/>
</dbReference>
<gene>
    <name evidence="5" type="ORF">G8D99_08835</name>
</gene>
<dbReference type="InterPro" id="IPR033877">
    <property type="entry name" value="Frm2/Hbn1"/>
</dbReference>
<dbReference type="Pfam" id="PF00881">
    <property type="entry name" value="Nitroreductase"/>
    <property type="match status" value="1"/>
</dbReference>
<dbReference type="EMBL" id="CP049916">
    <property type="protein sequence ID" value="QIO09113.1"/>
    <property type="molecule type" value="Genomic_DNA"/>
</dbReference>
<dbReference type="Gene3D" id="3.40.109.10">
    <property type="entry name" value="NADH Oxidase"/>
    <property type="match status" value="1"/>
</dbReference>
<dbReference type="GO" id="GO:0034599">
    <property type="term" value="P:cellular response to oxidative stress"/>
    <property type="evidence" value="ECO:0007669"/>
    <property type="project" value="InterPro"/>
</dbReference>
<dbReference type="CDD" id="cd02140">
    <property type="entry name" value="Frm2-like"/>
    <property type="match status" value="1"/>
</dbReference>
<keyword evidence="3" id="KW-0560">Oxidoreductase</keyword>